<evidence type="ECO:0000313" key="2">
    <source>
        <dbReference type="Proteomes" id="UP000187283"/>
    </source>
</evidence>
<organism evidence="1 2">
    <name type="scientific">Smittium culicis</name>
    <dbReference type="NCBI Taxonomy" id="133412"/>
    <lineage>
        <taxon>Eukaryota</taxon>
        <taxon>Fungi</taxon>
        <taxon>Fungi incertae sedis</taxon>
        <taxon>Zoopagomycota</taxon>
        <taxon>Kickxellomycotina</taxon>
        <taxon>Harpellomycetes</taxon>
        <taxon>Harpellales</taxon>
        <taxon>Legeriomycetaceae</taxon>
        <taxon>Smittium</taxon>
    </lineage>
</organism>
<name>A0A1R1Y7S5_9FUNG</name>
<dbReference type="AlphaFoldDB" id="A0A1R1Y7S5"/>
<dbReference type="Proteomes" id="UP000187283">
    <property type="component" value="Unassembled WGS sequence"/>
</dbReference>
<gene>
    <name evidence="1" type="ORF">AYI70_g2571</name>
</gene>
<dbReference type="EMBL" id="LSSN01000648">
    <property type="protein sequence ID" value="OMJ22913.1"/>
    <property type="molecule type" value="Genomic_DNA"/>
</dbReference>
<protein>
    <submittedName>
        <fullName evidence="1">Uncharacterized protein</fullName>
    </submittedName>
</protein>
<proteinExistence type="predicted"/>
<sequence length="67" mass="7793">MVTRISRVSQENNFNFGYEGGFLWKSAGNFDRLDIFNYLVQFGVIINAFNHESLRLTNGNDILEIFE</sequence>
<comment type="caution">
    <text evidence="1">The sequence shown here is derived from an EMBL/GenBank/DDBJ whole genome shotgun (WGS) entry which is preliminary data.</text>
</comment>
<accession>A0A1R1Y7S5</accession>
<keyword evidence="2" id="KW-1185">Reference proteome</keyword>
<evidence type="ECO:0000313" key="1">
    <source>
        <dbReference type="EMBL" id="OMJ22913.1"/>
    </source>
</evidence>
<reference evidence="1 2" key="1">
    <citation type="submission" date="2017-01" db="EMBL/GenBank/DDBJ databases">
        <authorList>
            <person name="Mah S.A."/>
            <person name="Swanson W.J."/>
            <person name="Moy G.W."/>
            <person name="Vacquier V.D."/>
        </authorList>
    </citation>
    <scope>NUCLEOTIDE SEQUENCE [LARGE SCALE GENOMIC DNA]</scope>
    <source>
        <strain evidence="1 2">GSMNP</strain>
    </source>
</reference>